<dbReference type="Proteomes" id="UP000525389">
    <property type="component" value="Unassembled WGS sequence"/>
</dbReference>
<proteinExistence type="predicted"/>
<dbReference type="GO" id="GO:0030145">
    <property type="term" value="F:manganese ion binding"/>
    <property type="evidence" value="ECO:0007669"/>
    <property type="project" value="TreeGrafter"/>
</dbReference>
<reference evidence="2 3" key="1">
    <citation type="submission" date="2020-08" db="EMBL/GenBank/DDBJ databases">
        <title>Genomic Encyclopedia of Type Strains, Phase IV (KMG-IV): sequencing the most valuable type-strain genomes for metagenomic binning, comparative biology and taxonomic classification.</title>
        <authorList>
            <person name="Goeker M."/>
        </authorList>
    </citation>
    <scope>NUCLEOTIDE SEQUENCE [LARGE SCALE GENOMIC DNA]</scope>
    <source>
        <strain evidence="2 3">DSM 101791</strain>
    </source>
</reference>
<feature type="domain" description="Phosphoenolpyruvate carboxykinase C-terminal P-loop" evidence="1">
    <location>
        <begin position="2"/>
        <end position="183"/>
    </location>
</feature>
<sequence>MPIEAFIFGGQRSTAMPLGYQSFNWTYGVYAAATMGSETTAAALGATGEVRRDPFTMLPFVGYHMADYFNHWLDFGRHLPNPPRVFLVNWFRRGDGGQFLWPGFGENMRVLKGVVDRAHGRAAAIEGPLGWMPRYGDLDWRGLDFSEEQFNTLISVNRGVWQRELTEHDALFTRLYDQLPKEFLFIRGLVVSGLWRAPEHWGPGRPRNG</sequence>
<dbReference type="SUPFAM" id="SSF53795">
    <property type="entry name" value="PEP carboxykinase-like"/>
    <property type="match status" value="1"/>
</dbReference>
<dbReference type="AlphaFoldDB" id="A0A7W8LQK2"/>
<dbReference type="InterPro" id="IPR008209">
    <property type="entry name" value="PEP_carboxykinase_GTP"/>
</dbReference>
<dbReference type="PANTHER" id="PTHR11561">
    <property type="entry name" value="PHOSPHOENOLPYRUVATE CARBOXYKINASE"/>
    <property type="match status" value="1"/>
</dbReference>
<dbReference type="GO" id="GO:0071333">
    <property type="term" value="P:cellular response to glucose stimulus"/>
    <property type="evidence" value="ECO:0007669"/>
    <property type="project" value="TreeGrafter"/>
</dbReference>
<dbReference type="PANTHER" id="PTHR11561:SF0">
    <property type="entry name" value="PHOSPHOENOLPYRUVATE CARBOXYKINASE [GTP]-RELATED"/>
    <property type="match status" value="1"/>
</dbReference>
<dbReference type="GO" id="GO:0019543">
    <property type="term" value="P:propionate catabolic process"/>
    <property type="evidence" value="ECO:0007669"/>
    <property type="project" value="TreeGrafter"/>
</dbReference>
<name>A0A7W8LQK2_9DEIO</name>
<dbReference type="GO" id="GO:0004613">
    <property type="term" value="F:phosphoenolpyruvate carboxykinase (GTP) activity"/>
    <property type="evidence" value="ECO:0007669"/>
    <property type="project" value="TreeGrafter"/>
</dbReference>
<dbReference type="Gene3D" id="3.90.228.20">
    <property type="match status" value="1"/>
</dbReference>
<dbReference type="InterPro" id="IPR013035">
    <property type="entry name" value="PEP_carboxykinase_C"/>
</dbReference>
<dbReference type="GO" id="GO:0006094">
    <property type="term" value="P:gluconeogenesis"/>
    <property type="evidence" value="ECO:0007669"/>
    <property type="project" value="InterPro"/>
</dbReference>
<dbReference type="EMBL" id="JACHFN010000007">
    <property type="protein sequence ID" value="MBB5234695.1"/>
    <property type="molecule type" value="Genomic_DNA"/>
</dbReference>
<keyword evidence="2" id="KW-0418">Kinase</keyword>
<gene>
    <name evidence="2" type="ORF">HNQ09_002138</name>
</gene>
<dbReference type="Pfam" id="PF00821">
    <property type="entry name" value="PEPCK_GTP"/>
    <property type="match status" value="1"/>
</dbReference>
<keyword evidence="2" id="KW-0670">Pyruvate</keyword>
<dbReference type="InterPro" id="IPR035077">
    <property type="entry name" value="PEP_carboxykinase_GTP_C"/>
</dbReference>
<dbReference type="GO" id="GO:0005829">
    <property type="term" value="C:cytosol"/>
    <property type="evidence" value="ECO:0007669"/>
    <property type="project" value="TreeGrafter"/>
</dbReference>
<protein>
    <submittedName>
        <fullName evidence="2">GTP-dependent phosphoenolpyruvate carboxykinase</fullName>
    </submittedName>
</protein>
<keyword evidence="2" id="KW-0808">Transferase</keyword>
<comment type="caution">
    <text evidence="2">The sequence shown here is derived from an EMBL/GenBank/DDBJ whole genome shotgun (WGS) entry which is preliminary data.</text>
</comment>
<evidence type="ECO:0000313" key="3">
    <source>
        <dbReference type="Proteomes" id="UP000525389"/>
    </source>
</evidence>
<evidence type="ECO:0000259" key="1">
    <source>
        <dbReference type="Pfam" id="PF00821"/>
    </source>
</evidence>
<organism evidence="2 3">
    <name type="scientific">Deinococcus budaensis</name>
    <dbReference type="NCBI Taxonomy" id="1665626"/>
    <lineage>
        <taxon>Bacteria</taxon>
        <taxon>Thermotogati</taxon>
        <taxon>Deinococcota</taxon>
        <taxon>Deinococci</taxon>
        <taxon>Deinococcales</taxon>
        <taxon>Deinococcaceae</taxon>
        <taxon>Deinococcus</taxon>
    </lineage>
</organism>
<dbReference type="GO" id="GO:0042594">
    <property type="term" value="P:response to starvation"/>
    <property type="evidence" value="ECO:0007669"/>
    <property type="project" value="TreeGrafter"/>
</dbReference>
<dbReference type="GO" id="GO:0006107">
    <property type="term" value="P:oxaloacetate metabolic process"/>
    <property type="evidence" value="ECO:0007669"/>
    <property type="project" value="TreeGrafter"/>
</dbReference>
<dbReference type="GO" id="GO:0016301">
    <property type="term" value="F:kinase activity"/>
    <property type="evidence" value="ECO:0007669"/>
    <property type="project" value="UniProtKB-KW"/>
</dbReference>
<dbReference type="GO" id="GO:0046327">
    <property type="term" value="P:glycerol biosynthetic process from pyruvate"/>
    <property type="evidence" value="ECO:0007669"/>
    <property type="project" value="TreeGrafter"/>
</dbReference>
<evidence type="ECO:0000313" key="2">
    <source>
        <dbReference type="EMBL" id="MBB5234695.1"/>
    </source>
</evidence>
<accession>A0A7W8LQK2</accession>
<keyword evidence="3" id="KW-1185">Reference proteome</keyword>
<dbReference type="GO" id="GO:0005525">
    <property type="term" value="F:GTP binding"/>
    <property type="evidence" value="ECO:0007669"/>
    <property type="project" value="InterPro"/>
</dbReference>
<dbReference type="GO" id="GO:0033993">
    <property type="term" value="P:response to lipid"/>
    <property type="evidence" value="ECO:0007669"/>
    <property type="project" value="TreeGrafter"/>
</dbReference>